<keyword evidence="16" id="KW-1185">Reference proteome</keyword>
<dbReference type="SUPFAM" id="SSF56935">
    <property type="entry name" value="Porins"/>
    <property type="match status" value="1"/>
</dbReference>
<feature type="domain" description="TonB-dependent receptor-like beta-barrel" evidence="13">
    <location>
        <begin position="342"/>
        <end position="864"/>
    </location>
</feature>
<keyword evidence="9 10" id="KW-0998">Cell outer membrane</keyword>
<dbReference type="PANTHER" id="PTHR30069:SF29">
    <property type="entry name" value="HEMOGLOBIN AND HEMOGLOBIN-HAPTOGLOBIN-BINDING PROTEIN 1-RELATED"/>
    <property type="match status" value="1"/>
</dbReference>
<comment type="similarity">
    <text evidence="10 11">Belongs to the TonB-dependent receptor family.</text>
</comment>
<keyword evidence="3 10" id="KW-1134">Transmembrane beta strand</keyword>
<dbReference type="GO" id="GO:0044718">
    <property type="term" value="P:siderophore transmembrane transport"/>
    <property type="evidence" value="ECO:0007669"/>
    <property type="project" value="TreeGrafter"/>
</dbReference>
<comment type="caution">
    <text evidence="15">The sequence shown here is derived from an EMBL/GenBank/DDBJ whole genome shotgun (WGS) entry which is preliminary data.</text>
</comment>
<comment type="subcellular location">
    <subcellularLocation>
        <location evidence="1 10">Cell outer membrane</location>
        <topology evidence="1 10">Multi-pass membrane protein</topology>
    </subcellularLocation>
</comment>
<evidence type="ECO:0000313" key="15">
    <source>
        <dbReference type="EMBL" id="TCN72841.1"/>
    </source>
</evidence>
<keyword evidence="6 11" id="KW-0798">TonB box</keyword>
<evidence type="ECO:0000256" key="10">
    <source>
        <dbReference type="PROSITE-ProRule" id="PRU01360"/>
    </source>
</evidence>
<evidence type="ECO:0000256" key="1">
    <source>
        <dbReference type="ARBA" id="ARBA00004571"/>
    </source>
</evidence>
<dbReference type="EMBL" id="SLWB01000001">
    <property type="protein sequence ID" value="TCN72841.1"/>
    <property type="molecule type" value="Genomic_DNA"/>
</dbReference>
<dbReference type="InterPro" id="IPR036942">
    <property type="entry name" value="Beta-barrel_TonB_sf"/>
</dbReference>
<dbReference type="InterPro" id="IPR012910">
    <property type="entry name" value="Plug_dom"/>
</dbReference>
<dbReference type="Proteomes" id="UP000294830">
    <property type="component" value="Unassembled WGS sequence"/>
</dbReference>
<sequence length="897" mass="101181">MLLAKFRYFIAISVVALIALTPAVAQKGQKKKCGTVVLQGVVVNKTTKEPIDAAVVNIVQYGLWNVTCKEGKFCFKNVPSDKVDLVVQVLGYKTLQIPIDIKEDRTYDLTLALEESNFAIKEVTVVAKESKTGSSTSSSIEKSVLEHIQPTNLGDVMQLLPGQIANNPDLQNNAQLSLRQAVSTENNSFGSSIVMNGAPMSNNANMQTSNKGGIDLRQISTDNIESIEIIRGIPSAEYGDLTSGAVIINTKAGKTPLELLARFNPNTVQSSISKGFDLKKDRGFLNIDGGYTQSYADERTVSGSYERINGQLTYSKSNLLKGILNLNVTADYYLSNDMSKPDPDAIKAMTEEGMKDQGGHVAISSRFNFNKEWARTVKFDISLSYAHQKDYLHQFMTPSPYGLVNVARKDTLIQNSFTPGTYWAEKTVDGKPINFYTKLSNSFYKKIAGGTHRFLVGAEYKIDGNVGEGYIFDEMLPPNLSANMARPRPFKDIPLLNQFSSYIQDELYYNIKKMTYKAQVGARYDMVQPTTKYQKQMISPRLNVSACFNKTLTARFGYGVNYKAPSLRYLYPDYAYVDLLSANYYDPNTGDKYAFTTTRVFNVENPDLKPSRNRKIEIGFDYRIKKMTFGITLYDEKLTNGFTMSDSFIPISYQKSNVIIVDGSPKFDYANAENGIYMASLDKPSNDAKEFNKGVEFDFNFGRVDAIRTSFILSGGYMKTTNTKNGLDYFMYTYKVHSRPTTVGIYPEGSDEKNFSRFTTALRLVHNIPELRFVISFTAQTIWSEKNWYTTDKIRKYPIGYMGSDGSINMLTPEEAKLPQYDYLVLIVNDNKYKTTSYDPLWLYNIRITKEMKNGINFSFYANNFLFHQPIQKSSIGNYTMRNPALYFGTELSIKLY</sequence>
<gene>
    <name evidence="15" type="ORF">CLV25_10159</name>
</gene>
<dbReference type="Pfam" id="PF00593">
    <property type="entry name" value="TonB_dep_Rec_b-barrel"/>
    <property type="match status" value="1"/>
</dbReference>
<name>A0A4V2RQU5_9BACT</name>
<reference evidence="15 16" key="1">
    <citation type="submission" date="2019-03" db="EMBL/GenBank/DDBJ databases">
        <title>Genomic Encyclopedia of Archaeal and Bacterial Type Strains, Phase II (KMG-II): from individual species to whole genera.</title>
        <authorList>
            <person name="Goeker M."/>
        </authorList>
    </citation>
    <scope>NUCLEOTIDE SEQUENCE [LARGE SCALE GENOMIC DNA]</scope>
    <source>
        <strain evidence="15 16">RL-C</strain>
    </source>
</reference>
<keyword evidence="2 10" id="KW-0813">Transport</keyword>
<evidence type="ECO:0000256" key="4">
    <source>
        <dbReference type="ARBA" id="ARBA00022692"/>
    </source>
</evidence>
<evidence type="ECO:0000256" key="7">
    <source>
        <dbReference type="ARBA" id="ARBA00023136"/>
    </source>
</evidence>
<protein>
    <submittedName>
        <fullName evidence="15">Outer membrane receptor protein involved in Fe transport</fullName>
    </submittedName>
</protein>
<accession>A0A4V2RQU5</accession>
<evidence type="ECO:0000256" key="11">
    <source>
        <dbReference type="RuleBase" id="RU003357"/>
    </source>
</evidence>
<evidence type="ECO:0000256" key="8">
    <source>
        <dbReference type="ARBA" id="ARBA00023170"/>
    </source>
</evidence>
<dbReference type="PANTHER" id="PTHR30069">
    <property type="entry name" value="TONB-DEPENDENT OUTER MEMBRANE RECEPTOR"/>
    <property type="match status" value="1"/>
</dbReference>
<evidence type="ECO:0000256" key="12">
    <source>
        <dbReference type="SAM" id="SignalP"/>
    </source>
</evidence>
<dbReference type="PROSITE" id="PS52016">
    <property type="entry name" value="TONB_DEPENDENT_REC_3"/>
    <property type="match status" value="1"/>
</dbReference>
<feature type="signal peptide" evidence="12">
    <location>
        <begin position="1"/>
        <end position="25"/>
    </location>
</feature>
<dbReference type="GO" id="GO:0009279">
    <property type="term" value="C:cell outer membrane"/>
    <property type="evidence" value="ECO:0007669"/>
    <property type="project" value="UniProtKB-SubCell"/>
</dbReference>
<dbReference type="InterPro" id="IPR008969">
    <property type="entry name" value="CarboxyPept-like_regulatory"/>
</dbReference>
<evidence type="ECO:0000259" key="14">
    <source>
        <dbReference type="Pfam" id="PF07715"/>
    </source>
</evidence>
<dbReference type="InterPro" id="IPR039426">
    <property type="entry name" value="TonB-dep_rcpt-like"/>
</dbReference>
<dbReference type="Gene3D" id="2.60.40.1120">
    <property type="entry name" value="Carboxypeptidase-like, regulatory domain"/>
    <property type="match status" value="1"/>
</dbReference>
<evidence type="ECO:0000259" key="13">
    <source>
        <dbReference type="Pfam" id="PF00593"/>
    </source>
</evidence>
<dbReference type="SUPFAM" id="SSF49464">
    <property type="entry name" value="Carboxypeptidase regulatory domain-like"/>
    <property type="match status" value="1"/>
</dbReference>
<keyword evidence="4 10" id="KW-0812">Transmembrane</keyword>
<evidence type="ECO:0000256" key="5">
    <source>
        <dbReference type="ARBA" id="ARBA00022729"/>
    </source>
</evidence>
<keyword evidence="5 12" id="KW-0732">Signal</keyword>
<dbReference type="GO" id="GO:0015344">
    <property type="term" value="F:siderophore uptake transmembrane transporter activity"/>
    <property type="evidence" value="ECO:0007669"/>
    <property type="project" value="TreeGrafter"/>
</dbReference>
<evidence type="ECO:0000256" key="3">
    <source>
        <dbReference type="ARBA" id="ARBA00022452"/>
    </source>
</evidence>
<dbReference type="Gene3D" id="2.170.130.10">
    <property type="entry name" value="TonB-dependent receptor, plug domain"/>
    <property type="match status" value="1"/>
</dbReference>
<keyword evidence="8 15" id="KW-0675">Receptor</keyword>
<proteinExistence type="inferred from homology"/>
<dbReference type="InterPro" id="IPR037066">
    <property type="entry name" value="Plug_dom_sf"/>
</dbReference>
<evidence type="ECO:0000256" key="2">
    <source>
        <dbReference type="ARBA" id="ARBA00022448"/>
    </source>
</evidence>
<evidence type="ECO:0000256" key="6">
    <source>
        <dbReference type="ARBA" id="ARBA00023077"/>
    </source>
</evidence>
<dbReference type="AlphaFoldDB" id="A0A4V2RQU5"/>
<organism evidence="15 16">
    <name type="scientific">Acetobacteroides hydrogenigenes</name>
    <dbReference type="NCBI Taxonomy" id="979970"/>
    <lineage>
        <taxon>Bacteria</taxon>
        <taxon>Pseudomonadati</taxon>
        <taxon>Bacteroidota</taxon>
        <taxon>Bacteroidia</taxon>
        <taxon>Bacteroidales</taxon>
        <taxon>Rikenellaceae</taxon>
        <taxon>Acetobacteroides</taxon>
    </lineage>
</organism>
<keyword evidence="7 10" id="KW-0472">Membrane</keyword>
<feature type="domain" description="TonB-dependent receptor plug" evidence="14">
    <location>
        <begin position="134"/>
        <end position="246"/>
    </location>
</feature>
<feature type="chain" id="PRO_5020521104" evidence="12">
    <location>
        <begin position="26"/>
        <end position="897"/>
    </location>
</feature>
<dbReference type="InterPro" id="IPR000531">
    <property type="entry name" value="Beta-barrel_TonB"/>
</dbReference>
<evidence type="ECO:0000256" key="9">
    <source>
        <dbReference type="ARBA" id="ARBA00023237"/>
    </source>
</evidence>
<evidence type="ECO:0000313" key="16">
    <source>
        <dbReference type="Proteomes" id="UP000294830"/>
    </source>
</evidence>
<dbReference type="Pfam" id="PF07715">
    <property type="entry name" value="Plug"/>
    <property type="match status" value="1"/>
</dbReference>
<dbReference type="Pfam" id="PF13715">
    <property type="entry name" value="CarbopepD_reg_2"/>
    <property type="match status" value="1"/>
</dbReference>
<dbReference type="Gene3D" id="2.40.170.20">
    <property type="entry name" value="TonB-dependent receptor, beta-barrel domain"/>
    <property type="match status" value="1"/>
</dbReference>